<sequence>MLPAPLSTNLQDPSLLYFHLHFFLLQSWKISLEYVCFGGFLPIDAGIDEGKGFSSRIGHRAEGCAEREALEGVPNIQRKWVEDVALLLRRSPKMLEMSDILLWCSCL</sequence>
<comment type="caution">
    <text evidence="1">The sequence shown here is derived from an EMBL/GenBank/DDBJ whole genome shotgun (WGS) entry which is preliminary data.</text>
</comment>
<dbReference type="AlphaFoldDB" id="A0A822YH62"/>
<gene>
    <name evidence="1" type="ORF">HUJ06_009176</name>
</gene>
<reference evidence="1 2" key="1">
    <citation type="journal article" date="2020" name="Mol. Biol. Evol.">
        <title>Distinct Expression and Methylation Patterns for Genes with Different Fates following a Single Whole-Genome Duplication in Flowering Plants.</title>
        <authorList>
            <person name="Shi T."/>
            <person name="Rahmani R.S."/>
            <person name="Gugger P.F."/>
            <person name="Wang M."/>
            <person name="Li H."/>
            <person name="Zhang Y."/>
            <person name="Li Z."/>
            <person name="Wang Q."/>
            <person name="Van de Peer Y."/>
            <person name="Marchal K."/>
            <person name="Chen J."/>
        </authorList>
    </citation>
    <scope>NUCLEOTIDE SEQUENCE [LARGE SCALE GENOMIC DNA]</scope>
    <source>
        <tissue evidence="1">Leaf</tissue>
    </source>
</reference>
<dbReference type="Proteomes" id="UP000607653">
    <property type="component" value="Unassembled WGS sequence"/>
</dbReference>
<organism evidence="1 2">
    <name type="scientific">Nelumbo nucifera</name>
    <name type="common">Sacred lotus</name>
    <dbReference type="NCBI Taxonomy" id="4432"/>
    <lineage>
        <taxon>Eukaryota</taxon>
        <taxon>Viridiplantae</taxon>
        <taxon>Streptophyta</taxon>
        <taxon>Embryophyta</taxon>
        <taxon>Tracheophyta</taxon>
        <taxon>Spermatophyta</taxon>
        <taxon>Magnoliopsida</taxon>
        <taxon>Proteales</taxon>
        <taxon>Nelumbonaceae</taxon>
        <taxon>Nelumbo</taxon>
    </lineage>
</organism>
<evidence type="ECO:0000313" key="1">
    <source>
        <dbReference type="EMBL" id="DAD30325.1"/>
    </source>
</evidence>
<dbReference type="EMBL" id="DUZY01000003">
    <property type="protein sequence ID" value="DAD30325.1"/>
    <property type="molecule type" value="Genomic_DNA"/>
</dbReference>
<evidence type="ECO:0000313" key="2">
    <source>
        <dbReference type="Proteomes" id="UP000607653"/>
    </source>
</evidence>
<protein>
    <submittedName>
        <fullName evidence="1">Uncharacterized protein</fullName>
    </submittedName>
</protein>
<proteinExistence type="predicted"/>
<keyword evidence="2" id="KW-1185">Reference proteome</keyword>
<accession>A0A822YH62</accession>
<name>A0A822YH62_NELNU</name>